<dbReference type="EMBL" id="GBXM01102443">
    <property type="protein sequence ID" value="JAH06134.1"/>
    <property type="molecule type" value="Transcribed_RNA"/>
</dbReference>
<sequence length="16" mass="1844">MTNYRSKRSPSSFGLI</sequence>
<evidence type="ECO:0000313" key="1">
    <source>
        <dbReference type="EMBL" id="JAH06134.1"/>
    </source>
</evidence>
<proteinExistence type="predicted"/>
<accession>A0A0E9PNP1</accession>
<protein>
    <submittedName>
        <fullName evidence="1">Uncharacterized protein</fullName>
    </submittedName>
</protein>
<reference evidence="1" key="2">
    <citation type="journal article" date="2015" name="Fish Shellfish Immunol.">
        <title>Early steps in the European eel (Anguilla anguilla)-Vibrio vulnificus interaction in the gills: Role of the RtxA13 toxin.</title>
        <authorList>
            <person name="Callol A."/>
            <person name="Pajuelo D."/>
            <person name="Ebbesson L."/>
            <person name="Teles M."/>
            <person name="MacKenzie S."/>
            <person name="Amaro C."/>
        </authorList>
    </citation>
    <scope>NUCLEOTIDE SEQUENCE</scope>
</reference>
<organism evidence="1">
    <name type="scientific">Anguilla anguilla</name>
    <name type="common">European freshwater eel</name>
    <name type="synonym">Muraena anguilla</name>
    <dbReference type="NCBI Taxonomy" id="7936"/>
    <lineage>
        <taxon>Eukaryota</taxon>
        <taxon>Metazoa</taxon>
        <taxon>Chordata</taxon>
        <taxon>Craniata</taxon>
        <taxon>Vertebrata</taxon>
        <taxon>Euteleostomi</taxon>
        <taxon>Actinopterygii</taxon>
        <taxon>Neopterygii</taxon>
        <taxon>Teleostei</taxon>
        <taxon>Anguilliformes</taxon>
        <taxon>Anguillidae</taxon>
        <taxon>Anguilla</taxon>
    </lineage>
</organism>
<name>A0A0E9PNP1_ANGAN</name>
<reference evidence="1" key="1">
    <citation type="submission" date="2014-11" db="EMBL/GenBank/DDBJ databases">
        <authorList>
            <person name="Amaro Gonzalez C."/>
        </authorList>
    </citation>
    <scope>NUCLEOTIDE SEQUENCE</scope>
</reference>
<dbReference type="AlphaFoldDB" id="A0A0E9PNP1"/>